<feature type="non-terminal residue" evidence="1">
    <location>
        <position position="95"/>
    </location>
</feature>
<dbReference type="EMBL" id="NCSJ02000268">
    <property type="protein sequence ID" value="RFU26338.1"/>
    <property type="molecule type" value="Genomic_DNA"/>
</dbReference>
<name>A0A3E2GZ03_SCYLI</name>
<protein>
    <submittedName>
        <fullName evidence="1">Uncharacterized protein</fullName>
    </submittedName>
</protein>
<organism evidence="1 2">
    <name type="scientific">Scytalidium lignicola</name>
    <name type="common">Hyphomycete</name>
    <dbReference type="NCBI Taxonomy" id="5539"/>
    <lineage>
        <taxon>Eukaryota</taxon>
        <taxon>Fungi</taxon>
        <taxon>Dikarya</taxon>
        <taxon>Ascomycota</taxon>
        <taxon>Pezizomycotina</taxon>
        <taxon>Leotiomycetes</taxon>
        <taxon>Leotiomycetes incertae sedis</taxon>
        <taxon>Scytalidium</taxon>
    </lineage>
</organism>
<evidence type="ECO:0000313" key="1">
    <source>
        <dbReference type="EMBL" id="RFU26338.1"/>
    </source>
</evidence>
<dbReference type="Proteomes" id="UP000258309">
    <property type="component" value="Unassembled WGS sequence"/>
</dbReference>
<accession>A0A3E2GZ03</accession>
<evidence type="ECO:0000313" key="2">
    <source>
        <dbReference type="Proteomes" id="UP000258309"/>
    </source>
</evidence>
<proteinExistence type="predicted"/>
<keyword evidence="2" id="KW-1185">Reference proteome</keyword>
<sequence length="95" mass="10388">MSLHATITIITKAAAQIVVAAVSSRKKSSTPLVQSEKSPVDDTKHAHPINLFLLATLDTVRAATDAVVRFIRNQELADQLLLRLGRVDQDINDLM</sequence>
<comment type="caution">
    <text evidence="1">The sequence shown here is derived from an EMBL/GenBank/DDBJ whole genome shotgun (WGS) entry which is preliminary data.</text>
</comment>
<feature type="non-terminal residue" evidence="1">
    <location>
        <position position="1"/>
    </location>
</feature>
<dbReference type="AlphaFoldDB" id="A0A3E2GZ03"/>
<reference evidence="1 2" key="1">
    <citation type="submission" date="2018-05" db="EMBL/GenBank/DDBJ databases">
        <title>Draft genome sequence of Scytalidium lignicola DSM 105466, a ubiquitous saprotrophic fungus.</title>
        <authorList>
            <person name="Buettner E."/>
            <person name="Gebauer A.M."/>
            <person name="Hofrichter M."/>
            <person name="Liers C."/>
            <person name="Kellner H."/>
        </authorList>
    </citation>
    <scope>NUCLEOTIDE SEQUENCE [LARGE SCALE GENOMIC DNA]</scope>
    <source>
        <strain evidence="1 2">DSM 105466</strain>
    </source>
</reference>
<gene>
    <name evidence="1" type="ORF">B7463_g10009</name>
</gene>